<dbReference type="Gene3D" id="3.40.50.720">
    <property type="entry name" value="NAD(P)-binding Rossmann-like Domain"/>
    <property type="match status" value="1"/>
</dbReference>
<dbReference type="Pfam" id="PF08240">
    <property type="entry name" value="ADH_N"/>
    <property type="match status" value="1"/>
</dbReference>
<dbReference type="InterPro" id="IPR036291">
    <property type="entry name" value="NAD(P)-bd_dom_sf"/>
</dbReference>
<dbReference type="InterPro" id="IPR020843">
    <property type="entry name" value="ER"/>
</dbReference>
<proteinExistence type="predicted"/>
<dbReference type="SUPFAM" id="SSF51735">
    <property type="entry name" value="NAD(P)-binding Rossmann-fold domains"/>
    <property type="match status" value="1"/>
</dbReference>
<dbReference type="PROSITE" id="PS01162">
    <property type="entry name" value="QOR_ZETA_CRYSTAL"/>
    <property type="match status" value="1"/>
</dbReference>
<dbReference type="AlphaFoldDB" id="A0A934RXI4"/>
<evidence type="ECO:0000259" key="1">
    <source>
        <dbReference type="SMART" id="SM00829"/>
    </source>
</evidence>
<organism evidence="2 3">
    <name type="scientific">Pelagicoccus mobilis</name>
    <dbReference type="NCBI Taxonomy" id="415221"/>
    <lineage>
        <taxon>Bacteria</taxon>
        <taxon>Pseudomonadati</taxon>
        <taxon>Verrucomicrobiota</taxon>
        <taxon>Opitutia</taxon>
        <taxon>Puniceicoccales</taxon>
        <taxon>Pelagicoccaceae</taxon>
        <taxon>Pelagicoccus</taxon>
    </lineage>
</organism>
<gene>
    <name evidence="2" type="ORF">JIN87_17075</name>
</gene>
<name>A0A934RXI4_9BACT</name>
<sequence length="325" mass="35106">MKAIVLKKYGSPSDLALEEHPTPTPKPDEVLVKIVATAVNDWDWCLTRAKPFYIRLLCGFFSPKVRIPGAEISGVVEKRGSEVTTLAEGDAVYADISECGFGGFAEYVCVPASTVSKKPESISHFQAAALPHAAMLAIQGLFDSGELQPGQSLLANGAGGGVGTLAVQLAKAHGVDDVTGVDSADKAASMKEQGYNKTIDYQAEDFTRNGGQYHLILDTKTNRFPLSYLRALHPGGRYVTVGGRTRHLLLTFLVAPLIHLFTKKRIRIVGIQTNRDLDQVSELCASGKLTPLVEGPFPLKEAPRLVQRFGEGRHQGKIILTTQTP</sequence>
<feature type="domain" description="Enoyl reductase (ER)" evidence="1">
    <location>
        <begin position="10"/>
        <end position="320"/>
    </location>
</feature>
<dbReference type="Gene3D" id="3.90.180.10">
    <property type="entry name" value="Medium-chain alcohol dehydrogenases, catalytic domain"/>
    <property type="match status" value="1"/>
</dbReference>
<dbReference type="GO" id="GO:0016491">
    <property type="term" value="F:oxidoreductase activity"/>
    <property type="evidence" value="ECO:0007669"/>
    <property type="project" value="InterPro"/>
</dbReference>
<comment type="caution">
    <text evidence="2">The sequence shown here is derived from an EMBL/GenBank/DDBJ whole genome shotgun (WGS) entry which is preliminary data.</text>
</comment>
<evidence type="ECO:0000313" key="3">
    <source>
        <dbReference type="Proteomes" id="UP000617628"/>
    </source>
</evidence>
<dbReference type="InterPro" id="IPR002364">
    <property type="entry name" value="Quin_OxRdtase/zeta-crystal_CS"/>
</dbReference>
<dbReference type="InterPro" id="IPR013154">
    <property type="entry name" value="ADH-like_N"/>
</dbReference>
<dbReference type="Pfam" id="PF13602">
    <property type="entry name" value="ADH_zinc_N_2"/>
    <property type="match status" value="1"/>
</dbReference>
<reference evidence="2" key="1">
    <citation type="submission" date="2021-01" db="EMBL/GenBank/DDBJ databases">
        <title>Modified the classification status of verrucomicrobia.</title>
        <authorList>
            <person name="Feng X."/>
        </authorList>
    </citation>
    <scope>NUCLEOTIDE SEQUENCE</scope>
    <source>
        <strain evidence="2">KCTC 13126</strain>
    </source>
</reference>
<protein>
    <submittedName>
        <fullName evidence="2">NAD(P)-dependent alcohol dehydrogenase</fullName>
    </submittedName>
</protein>
<dbReference type="PANTHER" id="PTHR11695">
    <property type="entry name" value="ALCOHOL DEHYDROGENASE RELATED"/>
    <property type="match status" value="1"/>
</dbReference>
<dbReference type="SUPFAM" id="SSF50129">
    <property type="entry name" value="GroES-like"/>
    <property type="match status" value="1"/>
</dbReference>
<dbReference type="PANTHER" id="PTHR11695:SF648">
    <property type="entry name" value="ZINC-BINDING OXIDOREDUCTASE"/>
    <property type="match status" value="1"/>
</dbReference>
<dbReference type="GO" id="GO:0008270">
    <property type="term" value="F:zinc ion binding"/>
    <property type="evidence" value="ECO:0007669"/>
    <property type="project" value="InterPro"/>
</dbReference>
<evidence type="ECO:0000313" key="2">
    <source>
        <dbReference type="EMBL" id="MBK1878597.1"/>
    </source>
</evidence>
<dbReference type="Proteomes" id="UP000617628">
    <property type="component" value="Unassembled WGS sequence"/>
</dbReference>
<dbReference type="SMART" id="SM00829">
    <property type="entry name" value="PKS_ER"/>
    <property type="match status" value="1"/>
</dbReference>
<dbReference type="InterPro" id="IPR050700">
    <property type="entry name" value="YIM1/Zinc_Alcohol_DH_Fams"/>
</dbReference>
<dbReference type="RefSeq" id="WP_200356809.1">
    <property type="nucleotide sequence ID" value="NZ_JAENIL010000032.1"/>
</dbReference>
<accession>A0A934RXI4</accession>
<dbReference type="CDD" id="cd08267">
    <property type="entry name" value="MDR1"/>
    <property type="match status" value="1"/>
</dbReference>
<keyword evidence="3" id="KW-1185">Reference proteome</keyword>
<dbReference type="EMBL" id="JAENIL010000032">
    <property type="protein sequence ID" value="MBK1878597.1"/>
    <property type="molecule type" value="Genomic_DNA"/>
</dbReference>
<dbReference type="InterPro" id="IPR011032">
    <property type="entry name" value="GroES-like_sf"/>
</dbReference>